<dbReference type="GO" id="GO:0004644">
    <property type="term" value="F:phosphoribosylglycinamide formyltransferase activity"/>
    <property type="evidence" value="ECO:0007669"/>
    <property type="project" value="UniProtKB-UniRule"/>
</dbReference>
<dbReference type="InterPro" id="IPR054350">
    <property type="entry name" value="PurT/PurK_preATP-grasp"/>
</dbReference>
<feature type="domain" description="ATP-grasp" evidence="9">
    <location>
        <begin position="172"/>
        <end position="361"/>
    </location>
</feature>
<keyword evidence="4 8" id="KW-0547">Nucleotide-binding</keyword>
<dbReference type="NCBIfam" id="NF006766">
    <property type="entry name" value="PRK09288.1"/>
    <property type="match status" value="1"/>
</dbReference>
<feature type="binding site" evidence="8">
    <location>
        <position position="332"/>
    </location>
    <ligand>
        <name>Mg(2+)</name>
        <dbReference type="ChEBI" id="CHEBI:18420"/>
    </ligand>
</feature>
<dbReference type="Gene3D" id="3.30.470.20">
    <property type="entry name" value="ATP-grasp fold, B domain"/>
    <property type="match status" value="1"/>
</dbReference>
<dbReference type="Gene3D" id="3.40.50.20">
    <property type="match status" value="1"/>
</dbReference>
<dbReference type="EMBL" id="BLVO01000004">
    <property type="protein sequence ID" value="GFM32128.1"/>
    <property type="molecule type" value="Genomic_DNA"/>
</dbReference>
<dbReference type="InterPro" id="IPR013815">
    <property type="entry name" value="ATP_grasp_subdomain_1"/>
</dbReference>
<dbReference type="InterPro" id="IPR011761">
    <property type="entry name" value="ATP-grasp"/>
</dbReference>
<dbReference type="GO" id="GO:0005524">
    <property type="term" value="F:ATP binding"/>
    <property type="evidence" value="ECO:0007669"/>
    <property type="project" value="UniProtKB-UniRule"/>
</dbReference>
<comment type="subunit">
    <text evidence="1 8">Homodimer.</text>
</comment>
<dbReference type="AlphaFoldDB" id="A0A7J0BF17"/>
<dbReference type="Pfam" id="PF22660">
    <property type="entry name" value="RS_preATP-grasp-like"/>
    <property type="match status" value="1"/>
</dbReference>
<evidence type="ECO:0000256" key="7">
    <source>
        <dbReference type="ARBA" id="ARBA00022842"/>
    </source>
</evidence>
<evidence type="ECO:0000256" key="3">
    <source>
        <dbReference type="ARBA" id="ARBA00022723"/>
    </source>
</evidence>
<feature type="binding site" evidence="8">
    <location>
        <begin position="75"/>
        <end position="76"/>
    </location>
    <ligand>
        <name>N(1)-(5-phospho-beta-D-ribosyl)glycinamide</name>
        <dbReference type="ChEBI" id="CHEBI:143788"/>
    </ligand>
</feature>
<evidence type="ECO:0000259" key="9">
    <source>
        <dbReference type="PROSITE" id="PS50975"/>
    </source>
</evidence>
<dbReference type="FunFam" id="3.30.1490.20:FF:000013">
    <property type="entry name" value="Formate-dependent phosphoribosylglycinamide formyltransferase"/>
    <property type="match status" value="1"/>
</dbReference>
<dbReference type="InterPro" id="IPR003135">
    <property type="entry name" value="ATP-grasp_carboxylate-amine"/>
</dbReference>
<dbReference type="EC" id="6.3.1.21" evidence="8"/>
<comment type="function">
    <text evidence="8">Involved in the de novo purine biosynthesis. Catalyzes the transfer of formate to 5-phospho-ribosyl-glycinamide (GAR), producing 5-phospho-ribosyl-N-formylglycinamide (FGAR). Formate is provided by PurU via hydrolysis of 10-formyl-tetrahydrofolate.</text>
</comment>
<reference evidence="10 11" key="1">
    <citation type="submission" date="2020-05" db="EMBL/GenBank/DDBJ databases">
        <title>Draft genome sequence of Desulfovibrio sp. strain HN2T.</title>
        <authorList>
            <person name="Ueno A."/>
            <person name="Tamazawa S."/>
            <person name="Tamamura S."/>
            <person name="Murakami T."/>
            <person name="Kiyama T."/>
            <person name="Inomata H."/>
            <person name="Amano Y."/>
            <person name="Miyakawa K."/>
            <person name="Tamaki H."/>
            <person name="Naganuma T."/>
            <person name="Kaneko K."/>
        </authorList>
    </citation>
    <scope>NUCLEOTIDE SEQUENCE [LARGE SCALE GENOMIC DNA]</scope>
    <source>
        <strain evidence="10 11">HN2</strain>
    </source>
</reference>
<dbReference type="PROSITE" id="PS50975">
    <property type="entry name" value="ATP_GRASP"/>
    <property type="match status" value="1"/>
</dbReference>
<dbReference type="Pfam" id="PF21244">
    <property type="entry name" value="PurT_C"/>
    <property type="match status" value="1"/>
</dbReference>
<evidence type="ECO:0000256" key="4">
    <source>
        <dbReference type="ARBA" id="ARBA00022741"/>
    </source>
</evidence>
<dbReference type="SUPFAM" id="SSF56059">
    <property type="entry name" value="Glutathione synthetase ATP-binding domain-like"/>
    <property type="match status" value="1"/>
</dbReference>
<comment type="catalytic activity">
    <reaction evidence="8">
        <text>N(1)-(5-phospho-beta-D-ribosyl)glycinamide + formate + ATP = N(2)-formyl-N(1)-(5-phospho-beta-D-ribosyl)glycinamide + ADP + phosphate + H(+)</text>
        <dbReference type="Rhea" id="RHEA:24829"/>
        <dbReference type="ChEBI" id="CHEBI:15378"/>
        <dbReference type="ChEBI" id="CHEBI:15740"/>
        <dbReference type="ChEBI" id="CHEBI:30616"/>
        <dbReference type="ChEBI" id="CHEBI:43474"/>
        <dbReference type="ChEBI" id="CHEBI:143788"/>
        <dbReference type="ChEBI" id="CHEBI:147286"/>
        <dbReference type="ChEBI" id="CHEBI:456216"/>
        <dbReference type="EC" id="6.3.1.21"/>
    </reaction>
</comment>
<dbReference type="SUPFAM" id="SSF52440">
    <property type="entry name" value="PreATP-grasp domain"/>
    <property type="match status" value="1"/>
</dbReference>
<dbReference type="UniPathway" id="UPA00074">
    <property type="reaction ID" value="UER00127"/>
</dbReference>
<gene>
    <name evidence="8 10" type="primary">purT</name>
    <name evidence="10" type="ORF">DSM101010T_04930</name>
</gene>
<feature type="binding site" evidence="8">
    <location>
        <position position="208"/>
    </location>
    <ligand>
        <name>ATP</name>
        <dbReference type="ChEBI" id="CHEBI:30616"/>
    </ligand>
</feature>
<comment type="pathway">
    <text evidence="8">Purine metabolism; IMP biosynthesis via de novo pathway; N(2)-formyl-N(1)-(5-phospho-D-ribosyl)glycinamide from N(1)-(5-phospho-D-ribosyl)glycinamide (formate route): step 1/1.</text>
</comment>
<dbReference type="GO" id="GO:0000287">
    <property type="term" value="F:magnesium ion binding"/>
    <property type="evidence" value="ECO:0007669"/>
    <property type="project" value="UniProtKB-UniRule"/>
</dbReference>
<sequence>MKRCFISLYARLQQMAAKGQKFLAKHGGMCNIAAGVIRLTTLTNPLIESGAPSMASIGTPLTPSATKIMLLGSGELGKEVAIEAMRLGAEVIAVDRYDNAPAMQVAHRSYPMNMLDGAALRRIIETEKPDLIVPEIEAIATDTLVELEKEGFTVVPTARATRLTMNREGIRRLAAEELGLSTSAYRFADTEEEYRAAIAAIGLPCVVKPVMSSSGKGQSTVKTEADIDKAWAYSQEGGRTGSGRIIVEGFVEFDYEITQLTVRHVGGTSYCDPIGHLQVDGDYRLSWQPQPMSAKAMEEARRVAKVITDALGGHGIFGVELFIKGDSVIFSEVSPRPHDTGLVTVISQNMSEFALHARAILGLPIPAITQRGPAASSVVLVEGNGTGPTFGNLDKALAEPETQLLLFGKAEVKGKRRLGVALALADTIEEAKAKAQRVSSAVTVAF</sequence>
<dbReference type="NCBIfam" id="TIGR01142">
    <property type="entry name" value="purT"/>
    <property type="match status" value="1"/>
</dbReference>
<evidence type="ECO:0000313" key="10">
    <source>
        <dbReference type="EMBL" id="GFM32128.1"/>
    </source>
</evidence>
<comment type="caution">
    <text evidence="10">The sequence shown here is derived from an EMBL/GenBank/DDBJ whole genome shotgun (WGS) entry which is preliminary data.</text>
</comment>
<organism evidence="10 11">
    <name type="scientific">Desulfovibrio subterraneus</name>
    <dbReference type="NCBI Taxonomy" id="2718620"/>
    <lineage>
        <taxon>Bacteria</taxon>
        <taxon>Pseudomonadati</taxon>
        <taxon>Thermodesulfobacteriota</taxon>
        <taxon>Desulfovibrionia</taxon>
        <taxon>Desulfovibrionales</taxon>
        <taxon>Desulfovibrionaceae</taxon>
        <taxon>Desulfovibrio</taxon>
    </lineage>
</organism>
<name>A0A7J0BF17_9BACT</name>
<feature type="binding site" evidence="8">
    <location>
        <position position="409"/>
    </location>
    <ligand>
        <name>N(1)-(5-phospho-beta-D-ribosyl)glycinamide</name>
        <dbReference type="ChEBI" id="CHEBI:143788"/>
    </ligand>
</feature>
<evidence type="ECO:0000256" key="1">
    <source>
        <dbReference type="ARBA" id="ARBA00011738"/>
    </source>
</evidence>
<protein>
    <recommendedName>
        <fullName evidence="8">Formate-dependent phosphoribosylglycinamide formyltransferase</fullName>
        <ecNumber evidence="8">6.3.1.21</ecNumber>
    </recommendedName>
    <alternativeName>
        <fullName evidence="8">5'-phosphoribosylglycinamide transformylase 2</fullName>
    </alternativeName>
    <alternativeName>
        <fullName evidence="8">Formate-dependent GAR transformylase</fullName>
    </alternativeName>
    <alternativeName>
        <fullName evidence="8">GAR transformylase 2</fullName>
        <shortName evidence="8">GART 2</shortName>
    </alternativeName>
    <alternativeName>
        <fullName evidence="8">Non-folate glycinamide ribonucleotide transformylase</fullName>
    </alternativeName>
    <alternativeName>
        <fullName evidence="8">Phosphoribosylglycinamide formyltransferase 2</fullName>
    </alternativeName>
</protein>
<dbReference type="SUPFAM" id="SSF51246">
    <property type="entry name" value="Rudiment single hybrid motif"/>
    <property type="match status" value="1"/>
</dbReference>
<keyword evidence="3 8" id="KW-0479">Metal-binding</keyword>
<feature type="binding site" evidence="8">
    <location>
        <position position="135"/>
    </location>
    <ligand>
        <name>N(1)-(5-phospho-beta-D-ribosyl)glycinamide</name>
        <dbReference type="ChEBI" id="CHEBI:143788"/>
    </ligand>
</feature>
<evidence type="ECO:0000313" key="11">
    <source>
        <dbReference type="Proteomes" id="UP000503840"/>
    </source>
</evidence>
<dbReference type="InterPro" id="IPR005862">
    <property type="entry name" value="PurT"/>
</dbReference>
<keyword evidence="5 8" id="KW-0658">Purine biosynthesis</keyword>
<keyword evidence="11" id="KW-1185">Reference proteome</keyword>
<dbReference type="Proteomes" id="UP000503840">
    <property type="component" value="Unassembled WGS sequence"/>
</dbReference>
<dbReference type="PANTHER" id="PTHR43055:SF1">
    <property type="entry name" value="FORMATE-DEPENDENT PHOSPHORIBOSYLGLYCINAMIDE FORMYLTRANSFERASE"/>
    <property type="match status" value="1"/>
</dbReference>
<dbReference type="GO" id="GO:0043815">
    <property type="term" value="F:phosphoribosylglycinamide formyltransferase 2 activity"/>
    <property type="evidence" value="ECO:0007669"/>
    <property type="project" value="UniProtKB-UniRule"/>
</dbReference>
<dbReference type="InterPro" id="IPR011054">
    <property type="entry name" value="Rudment_hybrid_motif"/>
</dbReference>
<feature type="binding site" evidence="8">
    <location>
        <begin position="416"/>
        <end position="417"/>
    </location>
    <ligand>
        <name>N(1)-(5-phospho-beta-D-ribosyl)glycinamide</name>
        <dbReference type="ChEBI" id="CHEBI:143788"/>
    </ligand>
</feature>
<dbReference type="InterPro" id="IPR016185">
    <property type="entry name" value="PreATP-grasp_dom_sf"/>
</dbReference>
<feature type="binding site" evidence="8">
    <location>
        <position position="256"/>
    </location>
    <ligand>
        <name>ATP</name>
        <dbReference type="ChEBI" id="CHEBI:30616"/>
    </ligand>
</feature>
<dbReference type="GO" id="GO:0006189">
    <property type="term" value="P:'de novo' IMP biosynthetic process"/>
    <property type="evidence" value="ECO:0007669"/>
    <property type="project" value="UniProtKB-UniRule"/>
</dbReference>
<evidence type="ECO:0000256" key="5">
    <source>
        <dbReference type="ARBA" id="ARBA00022755"/>
    </source>
</evidence>
<dbReference type="FunFam" id="3.40.50.20:FF:000007">
    <property type="entry name" value="Formate-dependent phosphoribosylglycinamide formyltransferase"/>
    <property type="match status" value="1"/>
</dbReference>
<keyword evidence="10" id="KW-0808">Transferase</keyword>
<evidence type="ECO:0000256" key="2">
    <source>
        <dbReference type="ARBA" id="ARBA00022598"/>
    </source>
</evidence>
<feature type="binding site" evidence="8">
    <location>
        <begin position="213"/>
        <end position="218"/>
    </location>
    <ligand>
        <name>ATP</name>
        <dbReference type="ChEBI" id="CHEBI:30616"/>
    </ligand>
</feature>
<proteinExistence type="inferred from homology"/>
<dbReference type="HAMAP" id="MF_01643">
    <property type="entry name" value="PurT"/>
    <property type="match status" value="1"/>
</dbReference>
<dbReference type="InterPro" id="IPR048740">
    <property type="entry name" value="PurT_C"/>
</dbReference>
<comment type="similarity">
    <text evidence="8">Belongs to the PurK/PurT family.</text>
</comment>
<keyword evidence="6 8" id="KW-0067">ATP-binding</keyword>
<feature type="binding site" evidence="8">
    <location>
        <begin position="248"/>
        <end position="251"/>
    </location>
    <ligand>
        <name>ATP</name>
        <dbReference type="ChEBI" id="CHEBI:30616"/>
    </ligand>
</feature>
<accession>A0A7J0BF17</accession>
<evidence type="ECO:0000256" key="8">
    <source>
        <dbReference type="HAMAP-Rule" id="MF_01643"/>
    </source>
</evidence>
<feature type="binding site" evidence="8">
    <location>
        <position position="339"/>
    </location>
    <ligand>
        <name>N(1)-(5-phospho-beta-D-ribosyl)glycinamide</name>
        <dbReference type="ChEBI" id="CHEBI:143788"/>
    </ligand>
</feature>
<dbReference type="Gene3D" id="3.30.1490.20">
    <property type="entry name" value="ATP-grasp fold, A domain"/>
    <property type="match status" value="1"/>
</dbReference>
<feature type="binding site" evidence="8">
    <location>
        <position position="320"/>
    </location>
    <ligand>
        <name>Mg(2+)</name>
        <dbReference type="ChEBI" id="CHEBI:18420"/>
    </ligand>
</feature>
<keyword evidence="7 8" id="KW-0460">Magnesium</keyword>
<keyword evidence="2 8" id="KW-0436">Ligase</keyword>
<dbReference type="Pfam" id="PF02222">
    <property type="entry name" value="ATP-grasp"/>
    <property type="match status" value="1"/>
</dbReference>
<feature type="binding site" evidence="8">
    <location>
        <position position="167"/>
    </location>
    <ligand>
        <name>ATP</name>
        <dbReference type="ChEBI" id="CHEBI:30616"/>
    </ligand>
</feature>
<dbReference type="GO" id="GO:0005829">
    <property type="term" value="C:cytosol"/>
    <property type="evidence" value="ECO:0007669"/>
    <property type="project" value="TreeGrafter"/>
</dbReference>
<dbReference type="PANTHER" id="PTHR43055">
    <property type="entry name" value="FORMATE-DEPENDENT PHOSPHORIBOSYLGLYCINAMIDE FORMYLTRANSFERASE"/>
    <property type="match status" value="1"/>
</dbReference>
<evidence type="ECO:0000256" key="6">
    <source>
        <dbReference type="ARBA" id="ARBA00022840"/>
    </source>
</evidence>